<proteinExistence type="predicted"/>
<dbReference type="InterPro" id="IPR001279">
    <property type="entry name" value="Metallo-B-lactamas"/>
</dbReference>
<name>K9EXG6_9LACT</name>
<dbReference type="PATRIC" id="fig|883081.3.peg.557"/>
<gene>
    <name evidence="4" type="ORF">HMPREF9698_00557</name>
</gene>
<dbReference type="RefSeq" id="WP_003777167.1">
    <property type="nucleotide sequence ID" value="NZ_JH992958.1"/>
</dbReference>
<dbReference type="HOGENOM" id="CLU_031965_1_0_9"/>
<dbReference type="SMART" id="SM00849">
    <property type="entry name" value="Lactamase_B"/>
    <property type="match status" value="1"/>
</dbReference>
<dbReference type="PANTHER" id="PTHR11203:SF37">
    <property type="entry name" value="INTEGRATOR COMPLEX SUBUNIT 11"/>
    <property type="match status" value="1"/>
</dbReference>
<keyword evidence="1" id="KW-0269">Exonuclease</keyword>
<keyword evidence="1" id="KW-0540">Nuclease</keyword>
<dbReference type="InterPro" id="IPR050698">
    <property type="entry name" value="MBL"/>
</dbReference>
<evidence type="ECO:0000259" key="3">
    <source>
        <dbReference type="SMART" id="SM00849"/>
    </source>
</evidence>
<organism evidence="4 5">
    <name type="scientific">Alloiococcus otitis ATCC 51267</name>
    <dbReference type="NCBI Taxonomy" id="883081"/>
    <lineage>
        <taxon>Bacteria</taxon>
        <taxon>Bacillati</taxon>
        <taxon>Bacillota</taxon>
        <taxon>Bacilli</taxon>
        <taxon>Lactobacillales</taxon>
        <taxon>Carnobacteriaceae</taxon>
        <taxon>Alloiococcus</taxon>
    </lineage>
</organism>
<reference evidence="4 5" key="1">
    <citation type="submission" date="2012-09" db="EMBL/GenBank/DDBJ databases">
        <title>The Genome Sequence of Alloiococcus otitis ATCC 51267.</title>
        <authorList>
            <consortium name="The Broad Institute Genome Sequencing Platform"/>
            <person name="Earl A."/>
            <person name="Ward D."/>
            <person name="Feldgarden M."/>
            <person name="Gevers D."/>
            <person name="Huys G."/>
            <person name="Walker B."/>
            <person name="Young S.K."/>
            <person name="Zeng Q."/>
            <person name="Gargeya S."/>
            <person name="Fitzgerald M."/>
            <person name="Haas B."/>
            <person name="Abouelleil A."/>
            <person name="Alvarado L."/>
            <person name="Arachchi H.M."/>
            <person name="Berlin A.M."/>
            <person name="Chapman S.B."/>
            <person name="Goldberg J."/>
            <person name="Griggs A."/>
            <person name="Gujja S."/>
            <person name="Hansen M."/>
            <person name="Howarth C."/>
            <person name="Imamovic A."/>
            <person name="Larimer J."/>
            <person name="McCowen C."/>
            <person name="Montmayeur A."/>
            <person name="Murphy C."/>
            <person name="Neiman D."/>
            <person name="Pearson M."/>
            <person name="Priest M."/>
            <person name="Roberts A."/>
            <person name="Saif S."/>
            <person name="Shea T."/>
            <person name="Sisk P."/>
            <person name="Sykes S."/>
            <person name="Wortman J."/>
            <person name="Nusbaum C."/>
            <person name="Birren B."/>
        </authorList>
    </citation>
    <scope>NUCLEOTIDE SEQUENCE [LARGE SCALE GENOMIC DNA]</scope>
    <source>
        <strain evidence="4 5">ATCC 51267</strain>
    </source>
</reference>
<dbReference type="AlphaFoldDB" id="K9EXG6"/>
<keyword evidence="2" id="KW-0694">RNA-binding</keyword>
<dbReference type="eggNOG" id="COG0595">
    <property type="taxonomic scope" value="Bacteria"/>
</dbReference>
<dbReference type="InterPro" id="IPR042173">
    <property type="entry name" value="RNase_J_2"/>
</dbReference>
<dbReference type="SUPFAM" id="SSF56281">
    <property type="entry name" value="Metallo-hydrolase/oxidoreductase"/>
    <property type="match status" value="1"/>
</dbReference>
<dbReference type="InterPro" id="IPR036866">
    <property type="entry name" value="RibonucZ/Hydroxyglut_hydro"/>
</dbReference>
<dbReference type="GO" id="GO:0004521">
    <property type="term" value="F:RNA endonuclease activity"/>
    <property type="evidence" value="ECO:0007669"/>
    <property type="project" value="TreeGrafter"/>
</dbReference>
<dbReference type="Gene3D" id="3.60.15.10">
    <property type="entry name" value="Ribonuclease Z/Hydroxyacylglutathione hydrolase-like"/>
    <property type="match status" value="1"/>
</dbReference>
<evidence type="ECO:0000313" key="5">
    <source>
        <dbReference type="Proteomes" id="UP000009875"/>
    </source>
</evidence>
<dbReference type="Proteomes" id="UP000009875">
    <property type="component" value="Unassembled WGS sequence"/>
</dbReference>
<protein>
    <recommendedName>
        <fullName evidence="3">Metallo-beta-lactamase domain-containing protein</fullName>
    </recommendedName>
</protein>
<accession>K9EXG6</accession>
<dbReference type="PANTHER" id="PTHR11203">
    <property type="entry name" value="CLEAVAGE AND POLYADENYLATION SPECIFICITY FACTOR FAMILY MEMBER"/>
    <property type="match status" value="1"/>
</dbReference>
<comment type="caution">
    <text evidence="4">The sequence shown here is derived from an EMBL/GenBank/DDBJ whole genome shotgun (WGS) entry which is preliminary data.</text>
</comment>
<dbReference type="Pfam" id="PF12706">
    <property type="entry name" value="Lactamase_B_2"/>
    <property type="match status" value="1"/>
</dbReference>
<sequence>MSQEFIIHSGIDTIGGNILEINTDRVRFFMDFGLSAGQPADDRPDWSDLEREINQQALPKLHHVFEVNQLEHSPNIQPFQADRDKPLLIAISHLHIDHMGALKFLPASARIYLSRDSYRLLQTLVEVGEEEGISAQVIPLDPGELVTLDDDLHLQLFPVDHDVVGASAVFIQASGFKVLHSGDLRRSGYQPDLTDQMVDLAREFQPDLLLMEGTAFSFDEDKEGFDSEAVMLKAFDQALNQDDFLVINPYPRNVDRLRQLNQVATQANRQIVWEEPYAKLIAAFFPEESLLVLPEDGTARSGTVFWDNIKAEPNQYVLQNSFAHLSRLEDLSLPGTYLHLNGEPLGDFDSHFDQLQTFLQDKGFSFQNFGVSGHATKADLLGIAQAIGAKKTLAWHTFEPDKFRQALEGEGLDTFQVEPGEVFTAEDFL</sequence>
<dbReference type="GO" id="GO:0004527">
    <property type="term" value="F:exonuclease activity"/>
    <property type="evidence" value="ECO:0007669"/>
    <property type="project" value="UniProtKB-KW"/>
</dbReference>
<keyword evidence="1" id="KW-0378">Hydrolase</keyword>
<dbReference type="Gene3D" id="3.40.50.10710">
    <property type="entry name" value="Metallo-hydrolase/oxidoreductase"/>
    <property type="match status" value="1"/>
</dbReference>
<dbReference type="GO" id="GO:0003723">
    <property type="term" value="F:RNA binding"/>
    <property type="evidence" value="ECO:0007669"/>
    <property type="project" value="UniProtKB-KW"/>
</dbReference>
<evidence type="ECO:0000313" key="4">
    <source>
        <dbReference type="EMBL" id="EKU93880.1"/>
    </source>
</evidence>
<keyword evidence="5" id="KW-1185">Reference proteome</keyword>
<evidence type="ECO:0000256" key="2">
    <source>
        <dbReference type="ARBA" id="ARBA00022884"/>
    </source>
</evidence>
<dbReference type="EMBL" id="AGXA01000013">
    <property type="protein sequence ID" value="EKU93880.1"/>
    <property type="molecule type" value="Genomic_DNA"/>
</dbReference>
<evidence type="ECO:0000256" key="1">
    <source>
        <dbReference type="ARBA" id="ARBA00022839"/>
    </source>
</evidence>
<dbReference type="OrthoDB" id="9803916at2"/>
<dbReference type="STRING" id="883081.HMPREF9698_00557"/>
<feature type="domain" description="Metallo-beta-lactamase" evidence="3">
    <location>
        <begin position="15"/>
        <end position="235"/>
    </location>
</feature>